<keyword evidence="3" id="KW-1185">Reference proteome</keyword>
<name>A0A401LRF6_9BACE</name>
<feature type="transmembrane region" description="Helical" evidence="1">
    <location>
        <begin position="57"/>
        <end position="78"/>
    </location>
</feature>
<dbReference type="AlphaFoldDB" id="A0A401LRF6"/>
<reference evidence="2 3" key="1">
    <citation type="submission" date="2018-10" db="EMBL/GenBank/DDBJ databases">
        <title>Draft Genome Sequence of Bacteroides sp. KCTC 15687.</title>
        <authorList>
            <person name="Yu S.Y."/>
            <person name="Kim J.S."/>
            <person name="Oh B.S."/>
            <person name="Park S.H."/>
            <person name="Kang S.W."/>
            <person name="Park J.E."/>
            <person name="Choi S.H."/>
            <person name="Han K.I."/>
            <person name="Lee K.C."/>
            <person name="Eom M.K."/>
            <person name="Suh M.K."/>
            <person name="Lee D.H."/>
            <person name="Yoon H."/>
            <person name="Kim B."/>
            <person name="Yang S.J."/>
            <person name="Lee J.S."/>
            <person name="Lee J.H."/>
        </authorList>
    </citation>
    <scope>NUCLEOTIDE SEQUENCE [LARGE SCALE GENOMIC DNA]</scope>
    <source>
        <strain evidence="2 3">KCTC 15687</strain>
    </source>
</reference>
<dbReference type="Proteomes" id="UP000288079">
    <property type="component" value="Unassembled WGS sequence"/>
</dbReference>
<proteinExistence type="predicted"/>
<gene>
    <name evidence="2" type="ORF">KGMB02408_10140</name>
</gene>
<sequence length="93" mass="11323">MVVGGLARPVCKKTSFNHQGQNLKEWFYLNSYDIIEKIFVWYFFFYLILRLDKISPIFMYIMIMIFGIYYGHRIANIADIYYKNKYKKNSLPR</sequence>
<evidence type="ECO:0000256" key="1">
    <source>
        <dbReference type="SAM" id="Phobius"/>
    </source>
</evidence>
<keyword evidence="1" id="KW-0472">Membrane</keyword>
<feature type="transmembrane region" description="Helical" evidence="1">
    <location>
        <begin position="34"/>
        <end position="51"/>
    </location>
</feature>
<comment type="caution">
    <text evidence="2">The sequence shown here is derived from an EMBL/GenBank/DDBJ whole genome shotgun (WGS) entry which is preliminary data.</text>
</comment>
<keyword evidence="1" id="KW-1133">Transmembrane helix</keyword>
<organism evidence="2 3">
    <name type="scientific">Bacteroides faecalis</name>
    <dbReference type="NCBI Taxonomy" id="2447885"/>
    <lineage>
        <taxon>Bacteria</taxon>
        <taxon>Pseudomonadati</taxon>
        <taxon>Bacteroidota</taxon>
        <taxon>Bacteroidia</taxon>
        <taxon>Bacteroidales</taxon>
        <taxon>Bacteroidaceae</taxon>
        <taxon>Bacteroides</taxon>
    </lineage>
</organism>
<evidence type="ECO:0000313" key="3">
    <source>
        <dbReference type="Proteomes" id="UP000288079"/>
    </source>
</evidence>
<accession>A0A401LRF6</accession>
<keyword evidence="1" id="KW-0812">Transmembrane</keyword>
<protein>
    <submittedName>
        <fullName evidence="2">Uncharacterized protein</fullName>
    </submittedName>
</protein>
<evidence type="ECO:0000313" key="2">
    <source>
        <dbReference type="EMBL" id="GCB34069.1"/>
    </source>
</evidence>
<dbReference type="EMBL" id="BHWB01000002">
    <property type="protein sequence ID" value="GCB34069.1"/>
    <property type="molecule type" value="Genomic_DNA"/>
</dbReference>